<protein>
    <recommendedName>
        <fullName evidence="3">Anti-sigma factor</fullName>
    </recommendedName>
</protein>
<dbReference type="GO" id="GO:0016989">
    <property type="term" value="F:sigma factor antagonist activity"/>
    <property type="evidence" value="ECO:0007669"/>
    <property type="project" value="InterPro"/>
</dbReference>
<name>A0A0N9UUQ7_SPHMC</name>
<dbReference type="RefSeq" id="WP_054586806.1">
    <property type="nucleotide sequence ID" value="NZ_CP012700.1"/>
</dbReference>
<accession>A0A0N9UUQ7</accession>
<dbReference type="EMBL" id="CP012700">
    <property type="protein sequence ID" value="ALH79336.1"/>
    <property type="molecule type" value="Genomic_DNA"/>
</dbReference>
<gene>
    <name evidence="1" type="ORF">AN936_02815</name>
</gene>
<evidence type="ECO:0000313" key="2">
    <source>
        <dbReference type="Proteomes" id="UP000058074"/>
    </source>
</evidence>
<organism evidence="1 2">
    <name type="scientific">Sphingopyxis macrogoltabida</name>
    <name type="common">Sphingomonas macrogoltabidus</name>
    <dbReference type="NCBI Taxonomy" id="33050"/>
    <lineage>
        <taxon>Bacteria</taxon>
        <taxon>Pseudomonadati</taxon>
        <taxon>Pseudomonadota</taxon>
        <taxon>Alphaproteobacteria</taxon>
        <taxon>Sphingomonadales</taxon>
        <taxon>Sphingomonadaceae</taxon>
        <taxon>Sphingopyxis</taxon>
    </lineage>
</organism>
<dbReference type="Proteomes" id="UP000058074">
    <property type="component" value="Chromosome"/>
</dbReference>
<sequence length="236" mass="24701">MSFDPETIAAFVDGELDDLTAHRIAREAAADAALVAKIARYRALRSTLTAHYAPVVEEAVPDRLRALLEGNAKVDTSLAERRENKRPRFAAIHWGAVAAALVLGLTLGVKPWMPAANVTSANGTLVAAGGLAKALDTQLASNQPDNAAVRIGLSFRDRSGRICRSFAGADLAGIGCRDGGRWMLERTLAGQQSHAYRQASSGVLAADAATMMAGEPFDAAAERAAQASGWAAAPQP</sequence>
<evidence type="ECO:0008006" key="3">
    <source>
        <dbReference type="Google" id="ProtNLM"/>
    </source>
</evidence>
<dbReference type="KEGG" id="smag:AN936_02815"/>
<dbReference type="PATRIC" id="fig|33050.5.peg.587"/>
<proteinExistence type="predicted"/>
<reference evidence="1 2" key="1">
    <citation type="journal article" date="2015" name="Genome Announc.">
        <title>Complete Genome Sequence of Polypropylene Glycol- and Polyethylene Glycol-Degrading Sphingopyxis macrogoltabida Strain EY-1.</title>
        <authorList>
            <person name="Ohtsubo Y."/>
            <person name="Nagata Y."/>
            <person name="Numata M."/>
            <person name="Tsuchikane K."/>
            <person name="Hosoyama A."/>
            <person name="Yamazoe A."/>
            <person name="Tsuda M."/>
            <person name="Fujita N."/>
            <person name="Kawai F."/>
        </authorList>
    </citation>
    <scope>NUCLEOTIDE SEQUENCE [LARGE SCALE GENOMIC DNA]</scope>
    <source>
        <strain evidence="1 2">EY-1</strain>
    </source>
</reference>
<evidence type="ECO:0000313" key="1">
    <source>
        <dbReference type="EMBL" id="ALH79336.1"/>
    </source>
</evidence>
<dbReference type="InterPro" id="IPR036147">
    <property type="entry name" value="Anti-sigma_E_RseA_N_sf"/>
</dbReference>
<dbReference type="Gene3D" id="1.10.10.880">
    <property type="entry name" value="Anti sigma-E protein RseA, N-terminal domain"/>
    <property type="match status" value="1"/>
</dbReference>
<dbReference type="OrthoDB" id="7502743at2"/>
<dbReference type="AlphaFoldDB" id="A0A0N9UUQ7"/>